<evidence type="ECO:0000313" key="4">
    <source>
        <dbReference type="Proteomes" id="UP000053317"/>
    </source>
</evidence>
<dbReference type="PROSITE" id="PS50297">
    <property type="entry name" value="ANK_REP_REGION"/>
    <property type="match status" value="3"/>
</dbReference>
<evidence type="ECO:0000256" key="2">
    <source>
        <dbReference type="SAM" id="MobiDB-lite"/>
    </source>
</evidence>
<dbReference type="SMART" id="SM00248">
    <property type="entry name" value="ANK"/>
    <property type="match status" value="3"/>
</dbReference>
<dbReference type="OrthoDB" id="20872at2759"/>
<evidence type="ECO:0000313" key="3">
    <source>
        <dbReference type="EMBL" id="KKY21603.1"/>
    </source>
</evidence>
<dbReference type="InterPro" id="IPR036770">
    <property type="entry name" value="Ankyrin_rpt-contain_sf"/>
</dbReference>
<organism evidence="3 4">
    <name type="scientific">Phaeomoniella chlamydospora</name>
    <name type="common">Phaeoacremonium chlamydosporum</name>
    <dbReference type="NCBI Taxonomy" id="158046"/>
    <lineage>
        <taxon>Eukaryota</taxon>
        <taxon>Fungi</taxon>
        <taxon>Dikarya</taxon>
        <taxon>Ascomycota</taxon>
        <taxon>Pezizomycotina</taxon>
        <taxon>Eurotiomycetes</taxon>
        <taxon>Chaetothyriomycetidae</taxon>
        <taxon>Phaeomoniellales</taxon>
        <taxon>Phaeomoniellaceae</taxon>
        <taxon>Phaeomoniella</taxon>
    </lineage>
</organism>
<feature type="compositionally biased region" description="Basic and acidic residues" evidence="2">
    <location>
        <begin position="307"/>
        <end position="334"/>
    </location>
</feature>
<dbReference type="PROSITE" id="PS50088">
    <property type="entry name" value="ANK_REPEAT"/>
    <property type="match status" value="3"/>
</dbReference>
<dbReference type="PANTHER" id="PTHR24184:SF11">
    <property type="entry name" value="ANKYRIN REPEAT AND SOCS BOX CONTAINING 3"/>
    <property type="match status" value="1"/>
</dbReference>
<feature type="repeat" description="ANK" evidence="1">
    <location>
        <begin position="104"/>
        <end position="124"/>
    </location>
</feature>
<sequence length="565" mass="60689">MKPEERTITVNGNDMIDVPTRLRRAIAANDLGLVKRILKNNPAYLTNPDFKDKSNTSLHLAAQYGFLEICEHLIALGHDSTDLNNKTIDFYLDSASLGVSHNTDGRTPLHLACANSHTAVVKLLGAKFPECINRADASGMTPLMLAARGHPDPDYIPPPQALQNANREHGTPVQAVGGAAGLITTRIGPAALAFSSSKSSSHYNVNQSTLSQIPSSNAATMEHLFRLPTFTSSSPTLFELISAQDHSGNTALHHASASGNLKALRALVVAGADPLAKNCSGWTPESYSVSVQAEVYFKSLINEWKERTAEGQQRRATEADIRWRTKDVGGDLTRRPGYTSPGKDRQGSEPLIQSSRARRRDGNQGLPSSKQYGSSPASTVNFSGMGKGGLRLVMPEDDEESEPPEGDRVRNHNPYPTLHRNSANNRRRGMTDASHSSSATSGSGSTDLSSGSSRQQDDGGEDSDPLSDELSDESDDETETVRNSFYQLDEEATPVIHSSPGQVGRLSERSYGLTDGTGGRALPQFRTVSRGVRFDGSAAETPPGVSASQQSDINVVTLGSNDVWK</sequence>
<proteinExistence type="predicted"/>
<dbReference type="Proteomes" id="UP000053317">
    <property type="component" value="Unassembled WGS sequence"/>
</dbReference>
<dbReference type="InterPro" id="IPR002110">
    <property type="entry name" value="Ankyrin_rpt"/>
</dbReference>
<protein>
    <submittedName>
        <fullName evidence="3">Putative ankyrin repeat containing protein</fullName>
    </submittedName>
</protein>
<feature type="region of interest" description="Disordered" evidence="2">
    <location>
        <begin position="307"/>
        <end position="522"/>
    </location>
</feature>
<feature type="compositionally biased region" description="Polar residues" evidence="2">
    <location>
        <begin position="365"/>
        <end position="382"/>
    </location>
</feature>
<accession>A0A0G2GD62</accession>
<dbReference type="Gene3D" id="1.25.40.20">
    <property type="entry name" value="Ankyrin repeat-containing domain"/>
    <property type="match status" value="2"/>
</dbReference>
<feature type="compositionally biased region" description="Low complexity" evidence="2">
    <location>
        <begin position="431"/>
        <end position="454"/>
    </location>
</feature>
<dbReference type="AlphaFoldDB" id="A0A0G2GD62"/>
<name>A0A0G2GD62_PHACM</name>
<dbReference type="SUPFAM" id="SSF48403">
    <property type="entry name" value="Ankyrin repeat"/>
    <property type="match status" value="1"/>
</dbReference>
<feature type="repeat" description="ANK" evidence="1">
    <location>
        <begin position="53"/>
        <end position="85"/>
    </location>
</feature>
<dbReference type="PANTHER" id="PTHR24184">
    <property type="entry name" value="SI:CH211-189E2.2"/>
    <property type="match status" value="1"/>
</dbReference>
<feature type="compositionally biased region" description="Acidic residues" evidence="2">
    <location>
        <begin position="458"/>
        <end position="478"/>
    </location>
</feature>
<dbReference type="Pfam" id="PF00023">
    <property type="entry name" value="Ank"/>
    <property type="match status" value="2"/>
</dbReference>
<comment type="caution">
    <text evidence="3">The sequence shown here is derived from an EMBL/GenBank/DDBJ whole genome shotgun (WGS) entry which is preliminary data.</text>
</comment>
<evidence type="ECO:0000256" key="1">
    <source>
        <dbReference type="PROSITE-ProRule" id="PRU00023"/>
    </source>
</evidence>
<dbReference type="EMBL" id="LCWF01000083">
    <property type="protein sequence ID" value="KKY21603.1"/>
    <property type="molecule type" value="Genomic_DNA"/>
</dbReference>
<keyword evidence="4" id="KW-1185">Reference proteome</keyword>
<feature type="compositionally biased region" description="Acidic residues" evidence="2">
    <location>
        <begin position="395"/>
        <end position="404"/>
    </location>
</feature>
<gene>
    <name evidence="3" type="ORF">UCRPC4_g03554</name>
</gene>
<feature type="repeat" description="ANK" evidence="1">
    <location>
        <begin position="247"/>
        <end position="279"/>
    </location>
</feature>
<reference evidence="3 4" key="2">
    <citation type="submission" date="2015-05" db="EMBL/GenBank/DDBJ databases">
        <authorList>
            <person name="Morales-Cruz A."/>
            <person name="Amrine K.C."/>
            <person name="Cantu D."/>
        </authorList>
    </citation>
    <scope>NUCLEOTIDE SEQUENCE [LARGE SCALE GENOMIC DNA]</scope>
    <source>
        <strain evidence="3">UCRPC4</strain>
    </source>
</reference>
<dbReference type="Pfam" id="PF12796">
    <property type="entry name" value="Ank_2"/>
    <property type="match status" value="1"/>
</dbReference>
<keyword evidence="1" id="KW-0040">ANK repeat</keyword>
<reference evidence="3 4" key="1">
    <citation type="submission" date="2015-05" db="EMBL/GenBank/DDBJ databases">
        <title>Distinctive expansion of gene families associated with plant cell wall degradation and secondary metabolism in the genomes of grapevine trunk pathogens.</title>
        <authorList>
            <person name="Lawrence D.P."/>
            <person name="Travadon R."/>
            <person name="Rolshausen P.E."/>
            <person name="Baumgartner K."/>
        </authorList>
    </citation>
    <scope>NUCLEOTIDE SEQUENCE [LARGE SCALE GENOMIC DNA]</scope>
    <source>
        <strain evidence="3">UCRPC4</strain>
    </source>
</reference>